<feature type="domain" description="GtrA/DPMS transmembrane" evidence="7">
    <location>
        <begin position="13"/>
        <end position="133"/>
    </location>
</feature>
<reference evidence="8" key="1">
    <citation type="submission" date="2022-09" db="EMBL/GenBank/DDBJ databases">
        <title>Culturomic study of gut microbiota in children with autism spectrum disorder.</title>
        <authorList>
            <person name="Efimov B.A."/>
            <person name="Chaplin A.V."/>
            <person name="Sokolova S.R."/>
            <person name="Pikina A.P."/>
            <person name="Korzhanova M."/>
            <person name="Belova V."/>
            <person name="Korostin D."/>
        </authorList>
    </citation>
    <scope>NUCLEOTIDE SEQUENCE</scope>
    <source>
        <strain evidence="8">ASD5510</strain>
    </source>
</reference>
<organism evidence="8 9">
    <name type="scientific">Hominibacterium faecale</name>
    <dbReference type="NCBI Taxonomy" id="2839743"/>
    <lineage>
        <taxon>Bacteria</taxon>
        <taxon>Bacillati</taxon>
        <taxon>Bacillota</taxon>
        <taxon>Clostridia</taxon>
        <taxon>Peptostreptococcales</taxon>
        <taxon>Anaerovoracaceae</taxon>
        <taxon>Hominibacterium</taxon>
    </lineage>
</organism>
<evidence type="ECO:0000259" key="7">
    <source>
        <dbReference type="Pfam" id="PF04138"/>
    </source>
</evidence>
<keyword evidence="5 6" id="KW-0472">Membrane</keyword>
<dbReference type="EMBL" id="JAOSHN010000009">
    <property type="protein sequence ID" value="MCU7380393.1"/>
    <property type="molecule type" value="Genomic_DNA"/>
</dbReference>
<comment type="similarity">
    <text evidence="2">Belongs to the GtrA family.</text>
</comment>
<comment type="subcellular location">
    <subcellularLocation>
        <location evidence="1">Membrane</location>
        <topology evidence="1">Multi-pass membrane protein</topology>
    </subcellularLocation>
</comment>
<evidence type="ECO:0000313" key="8">
    <source>
        <dbReference type="EMBL" id="MCU7380393.1"/>
    </source>
</evidence>
<feature type="transmembrane region" description="Helical" evidence="6">
    <location>
        <begin position="12"/>
        <end position="33"/>
    </location>
</feature>
<dbReference type="Pfam" id="PF04138">
    <property type="entry name" value="GtrA_DPMS_TM"/>
    <property type="match status" value="1"/>
</dbReference>
<name>A0A9J6QY29_9FIRM</name>
<keyword evidence="9" id="KW-1185">Reference proteome</keyword>
<keyword evidence="4 6" id="KW-1133">Transmembrane helix</keyword>
<evidence type="ECO:0000256" key="5">
    <source>
        <dbReference type="ARBA" id="ARBA00023136"/>
    </source>
</evidence>
<gene>
    <name evidence="8" type="ORF">OBO34_18950</name>
</gene>
<sequence length="227" mass="26132">MMVRCVLDKTLFKFVIVGIINTLLGMAIMFGLYNLAGVSYWLSTAANYVIVSFLSFYLNKRFTFRHEGSAIKSGLRFALNIGVCYFLAYGVAKPWTMIMFSGQDRGLQENVAMLAGMCLFTLFNYLGQRLFVFSDSGRGLWGARRGKTREELEAELREVMDRKDDRDPGCYFDREALERRREKALAAARRNVIATEPPKEIARLIWEAEERDRKQDSLEGDESRRKD</sequence>
<protein>
    <submittedName>
        <fullName evidence="8">GtrA family protein</fullName>
    </submittedName>
</protein>
<evidence type="ECO:0000256" key="4">
    <source>
        <dbReference type="ARBA" id="ARBA00022989"/>
    </source>
</evidence>
<dbReference type="InterPro" id="IPR007267">
    <property type="entry name" value="GtrA_DPMS_TM"/>
</dbReference>
<evidence type="ECO:0000256" key="3">
    <source>
        <dbReference type="ARBA" id="ARBA00022692"/>
    </source>
</evidence>
<accession>A0A9J6QY29</accession>
<evidence type="ECO:0000256" key="2">
    <source>
        <dbReference type="ARBA" id="ARBA00009399"/>
    </source>
</evidence>
<keyword evidence="3 6" id="KW-0812">Transmembrane</keyword>
<dbReference type="PANTHER" id="PTHR38459:SF1">
    <property type="entry name" value="PROPHAGE BACTOPRENOL-LINKED GLUCOSE TRANSLOCASE HOMOLOG"/>
    <property type="match status" value="1"/>
</dbReference>
<dbReference type="GO" id="GO:0000271">
    <property type="term" value="P:polysaccharide biosynthetic process"/>
    <property type="evidence" value="ECO:0007669"/>
    <property type="project" value="InterPro"/>
</dbReference>
<dbReference type="InterPro" id="IPR051401">
    <property type="entry name" value="GtrA_CellWall_Glycosyl"/>
</dbReference>
<evidence type="ECO:0000256" key="6">
    <source>
        <dbReference type="SAM" id="Phobius"/>
    </source>
</evidence>
<feature type="transmembrane region" description="Helical" evidence="6">
    <location>
        <begin position="70"/>
        <end position="91"/>
    </location>
</feature>
<feature type="transmembrane region" description="Helical" evidence="6">
    <location>
        <begin position="39"/>
        <end position="58"/>
    </location>
</feature>
<evidence type="ECO:0000256" key="1">
    <source>
        <dbReference type="ARBA" id="ARBA00004141"/>
    </source>
</evidence>
<feature type="transmembrane region" description="Helical" evidence="6">
    <location>
        <begin position="111"/>
        <end position="127"/>
    </location>
</feature>
<evidence type="ECO:0000313" key="9">
    <source>
        <dbReference type="Proteomes" id="UP001065549"/>
    </source>
</evidence>
<dbReference type="PANTHER" id="PTHR38459">
    <property type="entry name" value="PROPHAGE BACTOPRENOL-LINKED GLUCOSE TRANSLOCASE HOMOLOG"/>
    <property type="match status" value="1"/>
</dbReference>
<comment type="caution">
    <text evidence="8">The sequence shown here is derived from an EMBL/GenBank/DDBJ whole genome shotgun (WGS) entry which is preliminary data.</text>
</comment>
<dbReference type="AlphaFoldDB" id="A0A9J6QY29"/>
<dbReference type="Proteomes" id="UP001065549">
    <property type="component" value="Unassembled WGS sequence"/>
</dbReference>
<dbReference type="RefSeq" id="WP_253021093.1">
    <property type="nucleotide sequence ID" value="NZ_JAOSHN010000009.1"/>
</dbReference>
<dbReference type="GO" id="GO:0005886">
    <property type="term" value="C:plasma membrane"/>
    <property type="evidence" value="ECO:0007669"/>
    <property type="project" value="TreeGrafter"/>
</dbReference>
<proteinExistence type="inferred from homology"/>